<dbReference type="SUPFAM" id="SSF55073">
    <property type="entry name" value="Nucleotide cyclase"/>
    <property type="match status" value="1"/>
</dbReference>
<gene>
    <name evidence="2" type="ORF">GCM10010170_110540</name>
</gene>
<dbReference type="InterPro" id="IPR000160">
    <property type="entry name" value="GGDEF_dom"/>
</dbReference>
<proteinExistence type="predicted"/>
<comment type="caution">
    <text evidence="2">The sequence shown here is derived from an EMBL/GenBank/DDBJ whole genome shotgun (WGS) entry which is preliminary data.</text>
</comment>
<name>A0ABP5VAV7_9ACTN</name>
<dbReference type="PANTHER" id="PTHR45138">
    <property type="entry name" value="REGULATORY COMPONENTS OF SENSORY TRANSDUCTION SYSTEM"/>
    <property type="match status" value="1"/>
</dbReference>
<sequence length="244" mass="26122">MDPLAFLAGVAVVAGACTTVPLYMRARRAERHADRAERLAERLAGELAVERHAASHDPLTGLPNRRAFYQRGTELVADGTRHPLVAVVLDVDGFKQINDAFGHSAGDEVLVTTARRLSDIAGSGLVARLGGDEFAGLLAGRPGSPQEQADRLAVALAAPMRLGGQVITVSVSVGLVPVEPDAHLADAIHRADAAMYRSKGARRRPHHPAPHLSAHQHVLHTTLRLTRPRPPAEMEPFHRPTTAN</sequence>
<dbReference type="PANTHER" id="PTHR45138:SF9">
    <property type="entry name" value="DIGUANYLATE CYCLASE DGCM-RELATED"/>
    <property type="match status" value="1"/>
</dbReference>
<dbReference type="Pfam" id="PF00990">
    <property type="entry name" value="GGDEF"/>
    <property type="match status" value="1"/>
</dbReference>
<feature type="domain" description="GGDEF" evidence="1">
    <location>
        <begin position="82"/>
        <end position="209"/>
    </location>
</feature>
<keyword evidence="3" id="KW-1185">Reference proteome</keyword>
<evidence type="ECO:0000259" key="1">
    <source>
        <dbReference type="PROSITE" id="PS50887"/>
    </source>
</evidence>
<dbReference type="InterPro" id="IPR050469">
    <property type="entry name" value="Diguanylate_Cyclase"/>
</dbReference>
<evidence type="ECO:0000313" key="3">
    <source>
        <dbReference type="Proteomes" id="UP001501444"/>
    </source>
</evidence>
<evidence type="ECO:0000313" key="2">
    <source>
        <dbReference type="EMBL" id="GAA2395586.1"/>
    </source>
</evidence>
<dbReference type="InterPro" id="IPR029787">
    <property type="entry name" value="Nucleotide_cyclase"/>
</dbReference>
<accession>A0ABP5VAV7</accession>
<dbReference type="SMART" id="SM00267">
    <property type="entry name" value="GGDEF"/>
    <property type="match status" value="1"/>
</dbReference>
<dbReference type="EMBL" id="BAAARV010000142">
    <property type="protein sequence ID" value="GAA2395586.1"/>
    <property type="molecule type" value="Genomic_DNA"/>
</dbReference>
<dbReference type="InterPro" id="IPR043128">
    <property type="entry name" value="Rev_trsase/Diguanyl_cyclase"/>
</dbReference>
<organism evidence="2 3">
    <name type="scientific">Dactylosporangium salmoneum</name>
    <dbReference type="NCBI Taxonomy" id="53361"/>
    <lineage>
        <taxon>Bacteria</taxon>
        <taxon>Bacillati</taxon>
        <taxon>Actinomycetota</taxon>
        <taxon>Actinomycetes</taxon>
        <taxon>Micromonosporales</taxon>
        <taxon>Micromonosporaceae</taxon>
        <taxon>Dactylosporangium</taxon>
    </lineage>
</organism>
<dbReference type="NCBIfam" id="TIGR00254">
    <property type="entry name" value="GGDEF"/>
    <property type="match status" value="1"/>
</dbReference>
<dbReference type="PROSITE" id="PS50887">
    <property type="entry name" value="GGDEF"/>
    <property type="match status" value="1"/>
</dbReference>
<reference evidence="3" key="1">
    <citation type="journal article" date="2019" name="Int. J. Syst. Evol. Microbiol.">
        <title>The Global Catalogue of Microorganisms (GCM) 10K type strain sequencing project: providing services to taxonomists for standard genome sequencing and annotation.</title>
        <authorList>
            <consortium name="The Broad Institute Genomics Platform"/>
            <consortium name="The Broad Institute Genome Sequencing Center for Infectious Disease"/>
            <person name="Wu L."/>
            <person name="Ma J."/>
        </authorList>
    </citation>
    <scope>NUCLEOTIDE SEQUENCE [LARGE SCALE GENOMIC DNA]</scope>
    <source>
        <strain evidence="3">JCM 3272</strain>
    </source>
</reference>
<protein>
    <recommendedName>
        <fullName evidence="1">GGDEF domain-containing protein</fullName>
    </recommendedName>
</protein>
<dbReference type="Proteomes" id="UP001501444">
    <property type="component" value="Unassembled WGS sequence"/>
</dbReference>
<dbReference type="RefSeq" id="WP_344620836.1">
    <property type="nucleotide sequence ID" value="NZ_BAAARV010000142.1"/>
</dbReference>
<dbReference type="Gene3D" id="3.30.70.270">
    <property type="match status" value="1"/>
</dbReference>
<dbReference type="CDD" id="cd01949">
    <property type="entry name" value="GGDEF"/>
    <property type="match status" value="1"/>
</dbReference>